<dbReference type="AlphaFoldDB" id="A0A7T2U7J5"/>
<feature type="compositionally biased region" description="Basic residues" evidence="1">
    <location>
        <begin position="21"/>
        <end position="30"/>
    </location>
</feature>
<evidence type="ECO:0000313" key="2">
    <source>
        <dbReference type="EMBL" id="QPS46959.1"/>
    </source>
</evidence>
<reference evidence="2 3" key="1">
    <citation type="submission" date="2020-12" db="EMBL/GenBank/DDBJ databases">
        <title>FDA dAtabase for Regulatory Grade micrObial Sequences (FDA-ARGOS): Supporting development and validation of Infectious Disease Dx tests.</title>
        <authorList>
            <person name="Nelson B."/>
            <person name="Plummer A."/>
            <person name="Tallon L."/>
            <person name="Sadzewicz L."/>
            <person name="Zhao X."/>
            <person name="Boylan J."/>
            <person name="Ott S."/>
            <person name="Bowen H."/>
            <person name="Vavikolanu K."/>
            <person name="Mehta A."/>
            <person name="Aluvathingal J."/>
            <person name="Nadendla S."/>
            <person name="Myers T."/>
            <person name="Yan Y."/>
            <person name="Sichtig H."/>
        </authorList>
    </citation>
    <scope>NUCLEOTIDE SEQUENCE [LARGE SCALE GENOMIC DNA]</scope>
    <source>
        <strain evidence="2 3">FDAARGOS_899</strain>
    </source>
</reference>
<dbReference type="Proteomes" id="UP000594943">
    <property type="component" value="Chromosome 2"/>
</dbReference>
<dbReference type="EMBL" id="CP065687">
    <property type="protein sequence ID" value="QPS46959.1"/>
    <property type="molecule type" value="Genomic_DNA"/>
</dbReference>
<protein>
    <submittedName>
        <fullName evidence="2">Uncharacterized protein</fullName>
    </submittedName>
</protein>
<evidence type="ECO:0000313" key="3">
    <source>
        <dbReference type="Proteomes" id="UP000594943"/>
    </source>
</evidence>
<proteinExistence type="predicted"/>
<sequence length="57" mass="6237">MNAANGLVKRRPDAGKPLKATNRRGQRPRARAALGYRTMEAKTMTAHRKAAVHGVAR</sequence>
<dbReference type="KEGG" id="bhg:I6G56_21000"/>
<name>A0A7T2U7J5_9BURK</name>
<feature type="region of interest" description="Disordered" evidence="1">
    <location>
        <begin position="1"/>
        <end position="30"/>
    </location>
</feature>
<organism evidence="2 3">
    <name type="scientific">Burkholderia humptydooensis</name>
    <dbReference type="NCBI Taxonomy" id="430531"/>
    <lineage>
        <taxon>Bacteria</taxon>
        <taxon>Pseudomonadati</taxon>
        <taxon>Pseudomonadota</taxon>
        <taxon>Betaproteobacteria</taxon>
        <taxon>Burkholderiales</taxon>
        <taxon>Burkholderiaceae</taxon>
        <taxon>Burkholderia</taxon>
        <taxon>pseudomallei group</taxon>
    </lineage>
</organism>
<evidence type="ECO:0000256" key="1">
    <source>
        <dbReference type="SAM" id="MobiDB-lite"/>
    </source>
</evidence>
<gene>
    <name evidence="2" type="ORF">I6G56_21000</name>
</gene>
<accession>A0A7T2U7J5</accession>
<dbReference type="RefSeq" id="WP_156436738.1">
    <property type="nucleotide sequence ID" value="NZ_CP013382.1"/>
</dbReference>